<organism evidence="2 3">
    <name type="scientific">Iphiclides podalirius</name>
    <name type="common">scarce swallowtail</name>
    <dbReference type="NCBI Taxonomy" id="110791"/>
    <lineage>
        <taxon>Eukaryota</taxon>
        <taxon>Metazoa</taxon>
        <taxon>Ecdysozoa</taxon>
        <taxon>Arthropoda</taxon>
        <taxon>Hexapoda</taxon>
        <taxon>Insecta</taxon>
        <taxon>Pterygota</taxon>
        <taxon>Neoptera</taxon>
        <taxon>Endopterygota</taxon>
        <taxon>Lepidoptera</taxon>
        <taxon>Glossata</taxon>
        <taxon>Ditrysia</taxon>
        <taxon>Papilionoidea</taxon>
        <taxon>Papilionidae</taxon>
        <taxon>Papilioninae</taxon>
        <taxon>Iphiclides</taxon>
    </lineage>
</organism>
<evidence type="ECO:0000256" key="1">
    <source>
        <dbReference type="SAM" id="MobiDB-lite"/>
    </source>
</evidence>
<gene>
    <name evidence="2" type="ORF">IPOD504_LOCUS17353</name>
</gene>
<evidence type="ECO:0000313" key="2">
    <source>
        <dbReference type="EMBL" id="CAH2076645.1"/>
    </source>
</evidence>
<sequence length="134" mass="14350">MGNRKRGDRGWGGVGCASGSDRGGQVRAAIDTIKLITSRASQPMHLVSCALHTWCVGVRAALIYHNGSRFREAFGGEAGRFPDENKQKIIIIKMKSGRSERSAANGGPPGSRTSRPHTYAPGTQDTDANAFHQT</sequence>
<accession>A0ABN8J6Z9</accession>
<dbReference type="Proteomes" id="UP000837857">
    <property type="component" value="Chromosome 9"/>
</dbReference>
<keyword evidence="3" id="KW-1185">Reference proteome</keyword>
<reference evidence="2" key="1">
    <citation type="submission" date="2022-03" db="EMBL/GenBank/DDBJ databases">
        <authorList>
            <person name="Martin H S."/>
        </authorList>
    </citation>
    <scope>NUCLEOTIDE SEQUENCE</scope>
</reference>
<feature type="non-terminal residue" evidence="2">
    <location>
        <position position="134"/>
    </location>
</feature>
<name>A0ABN8J6Z9_9NEOP</name>
<feature type="region of interest" description="Disordered" evidence="1">
    <location>
        <begin position="1"/>
        <end position="23"/>
    </location>
</feature>
<evidence type="ECO:0000313" key="3">
    <source>
        <dbReference type="Proteomes" id="UP000837857"/>
    </source>
</evidence>
<feature type="region of interest" description="Disordered" evidence="1">
    <location>
        <begin position="94"/>
        <end position="134"/>
    </location>
</feature>
<feature type="compositionally biased region" description="Polar residues" evidence="1">
    <location>
        <begin position="121"/>
        <end position="134"/>
    </location>
</feature>
<proteinExistence type="predicted"/>
<protein>
    <submittedName>
        <fullName evidence="2">Uncharacterized protein</fullName>
    </submittedName>
</protein>
<dbReference type="EMBL" id="OW152821">
    <property type="protein sequence ID" value="CAH2076645.1"/>
    <property type="molecule type" value="Genomic_DNA"/>
</dbReference>